<dbReference type="PANTHER" id="PTHR42788:SF13">
    <property type="entry name" value="ALIPHATIC SULFONATES IMPORT ATP-BINDING PROTEIN SSUB"/>
    <property type="match status" value="1"/>
</dbReference>
<reference evidence="5 6" key="1">
    <citation type="submission" date="2019-07" db="EMBL/GenBank/DDBJ databases">
        <authorList>
            <person name="Zhao L.H."/>
        </authorList>
    </citation>
    <scope>NUCLEOTIDE SEQUENCE [LARGE SCALE GENOMIC DNA]</scope>
    <source>
        <strain evidence="5 6">Co35</strain>
    </source>
</reference>
<dbReference type="InterPro" id="IPR027417">
    <property type="entry name" value="P-loop_NTPase"/>
</dbReference>
<dbReference type="CDD" id="cd03293">
    <property type="entry name" value="ABC_NrtD_SsuB_transporters"/>
    <property type="match status" value="1"/>
</dbReference>
<keyword evidence="6" id="KW-1185">Reference proteome</keyword>
<dbReference type="InterPro" id="IPR050166">
    <property type="entry name" value="ABC_transporter_ATP-bind"/>
</dbReference>
<protein>
    <submittedName>
        <fullName evidence="5">ABC transporter ATP-binding protein</fullName>
    </submittedName>
</protein>
<evidence type="ECO:0000313" key="6">
    <source>
        <dbReference type="Proteomes" id="UP000316988"/>
    </source>
</evidence>
<evidence type="ECO:0000256" key="2">
    <source>
        <dbReference type="ARBA" id="ARBA00022741"/>
    </source>
</evidence>
<keyword evidence="1" id="KW-0813">Transport</keyword>
<gene>
    <name evidence="5" type="ORF">FNM00_04465</name>
</gene>
<dbReference type="InterPro" id="IPR003439">
    <property type="entry name" value="ABC_transporter-like_ATP-bd"/>
</dbReference>
<organism evidence="5 6">
    <name type="scientific">Aeromicrobium piscarium</name>
    <dbReference type="NCBI Taxonomy" id="2590901"/>
    <lineage>
        <taxon>Bacteria</taxon>
        <taxon>Bacillati</taxon>
        <taxon>Actinomycetota</taxon>
        <taxon>Actinomycetes</taxon>
        <taxon>Propionibacteriales</taxon>
        <taxon>Nocardioidaceae</taxon>
        <taxon>Aeromicrobium</taxon>
    </lineage>
</organism>
<dbReference type="OrthoDB" id="8773773at2"/>
<keyword evidence="3 5" id="KW-0067">ATP-binding</keyword>
<keyword evidence="2" id="KW-0547">Nucleotide-binding</keyword>
<dbReference type="GO" id="GO:0016887">
    <property type="term" value="F:ATP hydrolysis activity"/>
    <property type="evidence" value="ECO:0007669"/>
    <property type="project" value="InterPro"/>
</dbReference>
<dbReference type="PANTHER" id="PTHR42788">
    <property type="entry name" value="TAURINE IMPORT ATP-BINDING PROTEIN-RELATED"/>
    <property type="match status" value="1"/>
</dbReference>
<proteinExistence type="predicted"/>
<dbReference type="Pfam" id="PF00005">
    <property type="entry name" value="ABC_tran"/>
    <property type="match status" value="1"/>
</dbReference>
<dbReference type="PROSITE" id="PS00211">
    <property type="entry name" value="ABC_TRANSPORTER_1"/>
    <property type="match status" value="1"/>
</dbReference>
<dbReference type="InterPro" id="IPR017871">
    <property type="entry name" value="ABC_transporter-like_CS"/>
</dbReference>
<sequence length="280" mass="30608">MTHLTDVGSATLGSVGEPASGSDGSIYIDQLAKTYERPKQDSVQALLPVDLSITSGEFVSLVGPSGCGKTTLLMMIGGLLDATQGEVSVAGEPARAAHPAVSIAFQKSTLLRWRTVMDNVLLPAQIAGTLNAQTKQYARDLLEMIGLSQFENRYPHELSGGMQQRAAIVRSLIMKPSVLLMDEPFAALDEFTREMLNDELLRIWQEKSTTIVFVTHHIPEAVYLADRVAVMAARPGRLLEMVDVDLPRPRNEDMRQSPRFNELVGRIRAVLQPEVNGAAE</sequence>
<evidence type="ECO:0000256" key="3">
    <source>
        <dbReference type="ARBA" id="ARBA00022840"/>
    </source>
</evidence>
<dbReference type="AlphaFoldDB" id="A0A554SH50"/>
<dbReference type="EMBL" id="VLNT01000002">
    <property type="protein sequence ID" value="TSD65680.1"/>
    <property type="molecule type" value="Genomic_DNA"/>
</dbReference>
<name>A0A554SH50_9ACTN</name>
<dbReference type="Proteomes" id="UP000316988">
    <property type="component" value="Unassembled WGS sequence"/>
</dbReference>
<evidence type="ECO:0000259" key="4">
    <source>
        <dbReference type="PROSITE" id="PS50893"/>
    </source>
</evidence>
<dbReference type="Gene3D" id="3.40.50.300">
    <property type="entry name" value="P-loop containing nucleotide triphosphate hydrolases"/>
    <property type="match status" value="1"/>
</dbReference>
<dbReference type="GO" id="GO:0005524">
    <property type="term" value="F:ATP binding"/>
    <property type="evidence" value="ECO:0007669"/>
    <property type="project" value="UniProtKB-KW"/>
</dbReference>
<evidence type="ECO:0000313" key="5">
    <source>
        <dbReference type="EMBL" id="TSD65680.1"/>
    </source>
</evidence>
<accession>A0A554SH50</accession>
<dbReference type="SMART" id="SM00382">
    <property type="entry name" value="AAA"/>
    <property type="match status" value="1"/>
</dbReference>
<dbReference type="InterPro" id="IPR003593">
    <property type="entry name" value="AAA+_ATPase"/>
</dbReference>
<dbReference type="RefSeq" id="WP_143911856.1">
    <property type="nucleotide sequence ID" value="NZ_VLNT01000002.1"/>
</dbReference>
<dbReference type="SUPFAM" id="SSF52540">
    <property type="entry name" value="P-loop containing nucleoside triphosphate hydrolases"/>
    <property type="match status" value="1"/>
</dbReference>
<dbReference type="PROSITE" id="PS50893">
    <property type="entry name" value="ABC_TRANSPORTER_2"/>
    <property type="match status" value="1"/>
</dbReference>
<comment type="caution">
    <text evidence="5">The sequence shown here is derived from an EMBL/GenBank/DDBJ whole genome shotgun (WGS) entry which is preliminary data.</text>
</comment>
<evidence type="ECO:0000256" key="1">
    <source>
        <dbReference type="ARBA" id="ARBA00022448"/>
    </source>
</evidence>
<feature type="domain" description="ABC transporter" evidence="4">
    <location>
        <begin position="26"/>
        <end position="258"/>
    </location>
</feature>